<feature type="transmembrane region" description="Helical" evidence="1">
    <location>
        <begin position="189"/>
        <end position="207"/>
    </location>
</feature>
<protein>
    <recommendedName>
        <fullName evidence="4">DUF998 domain-containing protein</fullName>
    </recommendedName>
</protein>
<name>A0ABY2FMH5_9ACTN</name>
<reference evidence="2 3" key="1">
    <citation type="submission" date="2019-03" db="EMBL/GenBank/DDBJ databases">
        <title>Genomic Encyclopedia of Type Strains, Phase III (KMG-III): the genomes of soil and plant-associated and newly described type strains.</title>
        <authorList>
            <person name="Whitman W."/>
        </authorList>
    </citation>
    <scope>NUCLEOTIDE SEQUENCE [LARGE SCALE GENOMIC DNA]</scope>
    <source>
        <strain evidence="2 3">VKMAc-2574</strain>
    </source>
</reference>
<evidence type="ECO:0000256" key="1">
    <source>
        <dbReference type="SAM" id="Phobius"/>
    </source>
</evidence>
<organism evidence="2 3">
    <name type="scientific">Kribbella pratensis</name>
    <dbReference type="NCBI Taxonomy" id="2512112"/>
    <lineage>
        <taxon>Bacteria</taxon>
        <taxon>Bacillati</taxon>
        <taxon>Actinomycetota</taxon>
        <taxon>Actinomycetes</taxon>
        <taxon>Propionibacteriales</taxon>
        <taxon>Kribbellaceae</taxon>
        <taxon>Kribbella</taxon>
    </lineage>
</organism>
<dbReference type="EMBL" id="SODU01000001">
    <property type="protein sequence ID" value="TDW94338.1"/>
    <property type="molecule type" value="Genomic_DNA"/>
</dbReference>
<proteinExistence type="predicted"/>
<sequence>MTATLTDLRRRPAKPAGSLFRVTAAVSFLTLLVLWAVYEWWPSPEFESCHRTAGGEPCPPSVDSVGSALDPPYLILVTALVELVAIGGYLALAAARRTLDLRTGLRWSPAAVAVVALAVGGFGWMMDGGDLNGLDSVAPGFLLLFAGWLLTPLVLYGVHRGDRGAVILVVIGLAPTAVCNAMLVQDYPAGALPGVMLVVSTVVVVIVRRRD</sequence>
<dbReference type="RefSeq" id="WP_134127543.1">
    <property type="nucleotide sequence ID" value="NZ_SODU01000001.1"/>
</dbReference>
<comment type="caution">
    <text evidence="2">The sequence shown here is derived from an EMBL/GenBank/DDBJ whole genome shotgun (WGS) entry which is preliminary data.</text>
</comment>
<feature type="transmembrane region" description="Helical" evidence="1">
    <location>
        <begin position="165"/>
        <end position="183"/>
    </location>
</feature>
<evidence type="ECO:0008006" key="4">
    <source>
        <dbReference type="Google" id="ProtNLM"/>
    </source>
</evidence>
<feature type="transmembrane region" description="Helical" evidence="1">
    <location>
        <begin position="107"/>
        <end position="126"/>
    </location>
</feature>
<keyword evidence="1" id="KW-0472">Membrane</keyword>
<keyword evidence="1" id="KW-1133">Transmembrane helix</keyword>
<evidence type="ECO:0000313" key="3">
    <source>
        <dbReference type="Proteomes" id="UP000295060"/>
    </source>
</evidence>
<evidence type="ECO:0000313" key="2">
    <source>
        <dbReference type="EMBL" id="TDW94338.1"/>
    </source>
</evidence>
<keyword evidence="3" id="KW-1185">Reference proteome</keyword>
<accession>A0ABY2FMH5</accession>
<feature type="transmembrane region" description="Helical" evidence="1">
    <location>
        <begin position="19"/>
        <end position="38"/>
    </location>
</feature>
<feature type="transmembrane region" description="Helical" evidence="1">
    <location>
        <begin position="138"/>
        <end position="158"/>
    </location>
</feature>
<keyword evidence="1" id="KW-0812">Transmembrane</keyword>
<feature type="transmembrane region" description="Helical" evidence="1">
    <location>
        <begin position="73"/>
        <end position="95"/>
    </location>
</feature>
<gene>
    <name evidence="2" type="ORF">EV137_1642</name>
</gene>
<dbReference type="Proteomes" id="UP000295060">
    <property type="component" value="Unassembled WGS sequence"/>
</dbReference>